<dbReference type="PROSITE" id="PS51379">
    <property type="entry name" value="4FE4S_FER_2"/>
    <property type="match status" value="3"/>
</dbReference>
<organism evidence="6 7">
    <name type="scientific">Methanohalobium evestigatum (strain ATCC BAA-1072 / DSM 3721 / NBRC 107634 / OCM 161 / Z-7303)</name>
    <dbReference type="NCBI Taxonomy" id="644295"/>
    <lineage>
        <taxon>Archaea</taxon>
        <taxon>Methanobacteriati</taxon>
        <taxon>Methanobacteriota</taxon>
        <taxon>Stenosarchaea group</taxon>
        <taxon>Methanomicrobia</taxon>
        <taxon>Methanosarcinales</taxon>
        <taxon>Methanosarcinaceae</taxon>
        <taxon>Methanohalobium</taxon>
    </lineage>
</organism>
<dbReference type="CDD" id="cd16370">
    <property type="entry name" value="DMSOR_beta_like"/>
    <property type="match status" value="1"/>
</dbReference>
<dbReference type="PANTHER" id="PTHR42859:SF15">
    <property type="entry name" value="IRON-SULFUR CLUSTER BINDING PROTEIN"/>
    <property type="match status" value="1"/>
</dbReference>
<dbReference type="InterPro" id="IPR017896">
    <property type="entry name" value="4Fe4S_Fe-S-bd"/>
</dbReference>
<dbReference type="HOGENOM" id="CLU_043374_3_2_2"/>
<keyword evidence="4" id="KW-0411">Iron-sulfur</keyword>
<dbReference type="STRING" id="644295.Metev_1384"/>
<reference evidence="6 7" key="1">
    <citation type="submission" date="2010-06" db="EMBL/GenBank/DDBJ databases">
        <title>Complete sequence chromosome of Methanohalobium evestigatum Z-7303.</title>
        <authorList>
            <consortium name="US DOE Joint Genome Institute"/>
            <person name="Lucas S."/>
            <person name="Copeland A."/>
            <person name="Lapidus A."/>
            <person name="Cheng J.-F."/>
            <person name="Bruce D."/>
            <person name="Goodwin L."/>
            <person name="Pitluck S."/>
            <person name="Saunders E."/>
            <person name="Detter J.C."/>
            <person name="Han C."/>
            <person name="Tapia R."/>
            <person name="Land M."/>
            <person name="Hauser L."/>
            <person name="Kyrpides N."/>
            <person name="Mikhailova N."/>
            <person name="Sieprawska-Lupa M."/>
            <person name="Whitman W.B."/>
            <person name="Anderson I."/>
            <person name="Woyke T."/>
        </authorList>
    </citation>
    <scope>NUCLEOTIDE SEQUENCE [LARGE SCALE GENOMIC DNA]</scope>
    <source>
        <strain evidence="7">ATCC BAA-1072 / DSM 3721 / NBRC 107634 / OCM 161 / Z-7303</strain>
    </source>
</reference>
<dbReference type="AlphaFoldDB" id="D7E9G8"/>
<dbReference type="PANTHER" id="PTHR42859">
    <property type="entry name" value="OXIDOREDUCTASE"/>
    <property type="match status" value="1"/>
</dbReference>
<dbReference type="RefSeq" id="WP_013194805.1">
    <property type="nucleotide sequence ID" value="NC_014253.1"/>
</dbReference>
<evidence type="ECO:0000313" key="6">
    <source>
        <dbReference type="EMBL" id="ADI74240.1"/>
    </source>
</evidence>
<evidence type="ECO:0000256" key="2">
    <source>
        <dbReference type="ARBA" id="ARBA00022723"/>
    </source>
</evidence>
<dbReference type="EMBL" id="CP002069">
    <property type="protein sequence ID" value="ADI74240.1"/>
    <property type="molecule type" value="Genomic_DNA"/>
</dbReference>
<proteinExistence type="predicted"/>
<gene>
    <name evidence="6" type="ordered locus">Metev_1384</name>
</gene>
<keyword evidence="2" id="KW-0479">Metal-binding</keyword>
<dbReference type="PROSITE" id="PS00198">
    <property type="entry name" value="4FE4S_FER_1"/>
    <property type="match status" value="1"/>
</dbReference>
<evidence type="ECO:0000313" key="7">
    <source>
        <dbReference type="Proteomes" id="UP000000391"/>
    </source>
</evidence>
<protein>
    <submittedName>
        <fullName evidence="6">4Fe-4S ferredoxin iron-sulfur binding domain protein</fullName>
    </submittedName>
</protein>
<dbReference type="GO" id="GO:0051539">
    <property type="term" value="F:4 iron, 4 sulfur cluster binding"/>
    <property type="evidence" value="ECO:0007669"/>
    <property type="project" value="UniProtKB-KW"/>
</dbReference>
<dbReference type="InterPro" id="IPR050294">
    <property type="entry name" value="RnfB_subfamily"/>
</dbReference>
<dbReference type="Proteomes" id="UP000000391">
    <property type="component" value="Chromosome"/>
</dbReference>
<dbReference type="GO" id="GO:0046872">
    <property type="term" value="F:metal ion binding"/>
    <property type="evidence" value="ECO:0007669"/>
    <property type="project" value="UniProtKB-KW"/>
</dbReference>
<dbReference type="SUPFAM" id="SSF54862">
    <property type="entry name" value="4Fe-4S ferredoxins"/>
    <property type="match status" value="1"/>
</dbReference>
<dbReference type="GeneID" id="9347021"/>
<dbReference type="KEGG" id="mev:Metev_1384"/>
<evidence type="ECO:0000256" key="4">
    <source>
        <dbReference type="ARBA" id="ARBA00023014"/>
    </source>
</evidence>
<keyword evidence="1" id="KW-0004">4Fe-4S</keyword>
<dbReference type="Pfam" id="PF13247">
    <property type="entry name" value="Fer4_11"/>
    <property type="match status" value="1"/>
</dbReference>
<dbReference type="Gene3D" id="3.30.70.20">
    <property type="match status" value="2"/>
</dbReference>
<keyword evidence="7" id="KW-1185">Reference proteome</keyword>
<accession>D7E9G8</accession>
<feature type="domain" description="4Fe-4S ferredoxin-type" evidence="5">
    <location>
        <begin position="118"/>
        <end position="138"/>
    </location>
</feature>
<feature type="domain" description="4Fe-4S ferredoxin-type" evidence="5">
    <location>
        <begin position="8"/>
        <end position="38"/>
    </location>
</feature>
<evidence type="ECO:0000256" key="1">
    <source>
        <dbReference type="ARBA" id="ARBA00022485"/>
    </source>
</evidence>
<name>D7E9G8_METEZ</name>
<evidence type="ECO:0000256" key="3">
    <source>
        <dbReference type="ARBA" id="ARBA00023004"/>
    </source>
</evidence>
<feature type="domain" description="4Fe-4S ferredoxin-type" evidence="5">
    <location>
        <begin position="83"/>
        <end position="112"/>
    </location>
</feature>
<dbReference type="GO" id="GO:0016491">
    <property type="term" value="F:oxidoreductase activity"/>
    <property type="evidence" value="ECO:0007669"/>
    <property type="project" value="UniProtKB-ARBA"/>
</dbReference>
<evidence type="ECO:0000259" key="5">
    <source>
        <dbReference type="PROSITE" id="PS51379"/>
    </source>
</evidence>
<keyword evidence="3" id="KW-0408">Iron</keyword>
<sequence>MGEGIIPKRIKVANQARCIGCYSCMLACARTYYDTVSLKNSAIDIQTKGGIEEGFVSIVCHACIDPPCSRACPTGALTVRKGGGVILHNDLCEGCRYCVDACLIGAIHMDAYGKAVVCKHCGVCASYCPRDVLELRKVGDNGEEIMDTN</sequence>
<dbReference type="InterPro" id="IPR017900">
    <property type="entry name" value="4Fe4S_Fe_S_CS"/>
</dbReference>